<evidence type="ECO:0000256" key="1">
    <source>
        <dbReference type="SAM" id="MobiDB-lite"/>
    </source>
</evidence>
<feature type="region of interest" description="Disordered" evidence="1">
    <location>
        <begin position="57"/>
        <end position="104"/>
    </location>
</feature>
<proteinExistence type="predicted"/>
<dbReference type="Proteomes" id="UP001419268">
    <property type="component" value="Unassembled WGS sequence"/>
</dbReference>
<gene>
    <name evidence="2" type="ORF">Scep_017612</name>
</gene>
<evidence type="ECO:0000313" key="3">
    <source>
        <dbReference type="Proteomes" id="UP001419268"/>
    </source>
</evidence>
<keyword evidence="3" id="KW-1185">Reference proteome</keyword>
<reference evidence="2 3" key="1">
    <citation type="submission" date="2024-01" db="EMBL/GenBank/DDBJ databases">
        <title>Genome assemblies of Stephania.</title>
        <authorList>
            <person name="Yang L."/>
        </authorList>
    </citation>
    <scope>NUCLEOTIDE SEQUENCE [LARGE SCALE GENOMIC DNA]</scope>
    <source>
        <strain evidence="2">JXDWG</strain>
        <tissue evidence="2">Leaf</tissue>
    </source>
</reference>
<protein>
    <submittedName>
        <fullName evidence="2">Uncharacterized protein</fullName>
    </submittedName>
</protein>
<dbReference type="AlphaFoldDB" id="A0AAP0IPR6"/>
<feature type="compositionally biased region" description="Polar residues" evidence="1">
    <location>
        <begin position="95"/>
        <end position="104"/>
    </location>
</feature>
<accession>A0AAP0IPR6</accession>
<comment type="caution">
    <text evidence="2">The sequence shown here is derived from an EMBL/GenBank/DDBJ whole genome shotgun (WGS) entry which is preliminary data.</text>
</comment>
<dbReference type="EMBL" id="JBBNAG010000007">
    <property type="protein sequence ID" value="KAK9119519.1"/>
    <property type="molecule type" value="Genomic_DNA"/>
</dbReference>
<feature type="compositionally biased region" description="Basic and acidic residues" evidence="1">
    <location>
        <begin position="67"/>
        <end position="79"/>
    </location>
</feature>
<evidence type="ECO:0000313" key="2">
    <source>
        <dbReference type="EMBL" id="KAK9119519.1"/>
    </source>
</evidence>
<organism evidence="2 3">
    <name type="scientific">Stephania cephalantha</name>
    <dbReference type="NCBI Taxonomy" id="152367"/>
    <lineage>
        <taxon>Eukaryota</taxon>
        <taxon>Viridiplantae</taxon>
        <taxon>Streptophyta</taxon>
        <taxon>Embryophyta</taxon>
        <taxon>Tracheophyta</taxon>
        <taxon>Spermatophyta</taxon>
        <taxon>Magnoliopsida</taxon>
        <taxon>Ranunculales</taxon>
        <taxon>Menispermaceae</taxon>
        <taxon>Menispermoideae</taxon>
        <taxon>Cissampelideae</taxon>
        <taxon>Stephania</taxon>
    </lineage>
</organism>
<sequence length="104" mass="11280">MVSSDGSGVGVQRRQWRIWCGVQRRQWRIWCGCAAVAAVDWIWCATTAALERMCSGGAGAQATRSNGFREDTDDADRANARCSGGPARAARVKRASNTAMQWSA</sequence>
<name>A0AAP0IPR6_9MAGN</name>